<dbReference type="AlphaFoldDB" id="A0A2S8GIE5"/>
<evidence type="ECO:0000313" key="10">
    <source>
        <dbReference type="Proteomes" id="UP000237819"/>
    </source>
</evidence>
<dbReference type="SUPFAM" id="SSF56349">
    <property type="entry name" value="DNA breaking-rejoining enzymes"/>
    <property type="match status" value="1"/>
</dbReference>
<keyword evidence="2" id="KW-0229">DNA integration</keyword>
<accession>A0A2S8GIE5</accession>
<gene>
    <name evidence="9" type="ORF">C5Y93_19795</name>
</gene>
<feature type="region of interest" description="Disordered" evidence="6">
    <location>
        <begin position="190"/>
        <end position="216"/>
    </location>
</feature>
<dbReference type="OrthoDB" id="266605at2"/>
<comment type="similarity">
    <text evidence="1">Belongs to the 'phage' integrase family.</text>
</comment>
<dbReference type="GO" id="GO:0015074">
    <property type="term" value="P:DNA integration"/>
    <property type="evidence" value="ECO:0007669"/>
    <property type="project" value="UniProtKB-KW"/>
</dbReference>
<evidence type="ECO:0000256" key="4">
    <source>
        <dbReference type="ARBA" id="ARBA00023172"/>
    </source>
</evidence>
<evidence type="ECO:0000313" key="9">
    <source>
        <dbReference type="EMBL" id="PQO44218.1"/>
    </source>
</evidence>
<protein>
    <recommendedName>
        <fullName evidence="11">Tyr recombinase domain-containing protein</fullName>
    </recommendedName>
</protein>
<dbReference type="InterPro" id="IPR010998">
    <property type="entry name" value="Integrase_recombinase_N"/>
</dbReference>
<dbReference type="PANTHER" id="PTHR30349:SF64">
    <property type="entry name" value="PROPHAGE INTEGRASE INTD-RELATED"/>
    <property type="match status" value="1"/>
</dbReference>
<keyword evidence="4" id="KW-0233">DNA recombination</keyword>
<evidence type="ECO:0000259" key="8">
    <source>
        <dbReference type="PROSITE" id="PS51900"/>
    </source>
</evidence>
<dbReference type="InterPro" id="IPR013762">
    <property type="entry name" value="Integrase-like_cat_sf"/>
</dbReference>
<dbReference type="Pfam" id="PF00589">
    <property type="entry name" value="Phage_integrase"/>
    <property type="match status" value="1"/>
</dbReference>
<evidence type="ECO:0000256" key="3">
    <source>
        <dbReference type="ARBA" id="ARBA00023125"/>
    </source>
</evidence>
<evidence type="ECO:0000256" key="2">
    <source>
        <dbReference type="ARBA" id="ARBA00022908"/>
    </source>
</evidence>
<dbReference type="CDD" id="cd00397">
    <property type="entry name" value="DNA_BRE_C"/>
    <property type="match status" value="1"/>
</dbReference>
<evidence type="ECO:0000256" key="6">
    <source>
        <dbReference type="SAM" id="MobiDB-lite"/>
    </source>
</evidence>
<dbReference type="Gene3D" id="1.10.443.10">
    <property type="entry name" value="Intergrase catalytic core"/>
    <property type="match status" value="1"/>
</dbReference>
<dbReference type="PROSITE" id="PS51900">
    <property type="entry name" value="CB"/>
    <property type="match status" value="1"/>
</dbReference>
<dbReference type="InterPro" id="IPR011010">
    <property type="entry name" value="DNA_brk_join_enz"/>
</dbReference>
<dbReference type="InterPro" id="IPR044068">
    <property type="entry name" value="CB"/>
</dbReference>
<dbReference type="Gene3D" id="1.10.150.130">
    <property type="match status" value="1"/>
</dbReference>
<name>A0A2S8GIE5_9BACT</name>
<feature type="domain" description="Tyr recombinase" evidence="7">
    <location>
        <begin position="202"/>
        <end position="391"/>
    </location>
</feature>
<keyword evidence="3 5" id="KW-0238">DNA-binding</keyword>
<feature type="domain" description="Core-binding (CB)" evidence="8">
    <location>
        <begin position="64"/>
        <end position="145"/>
    </location>
</feature>
<proteinExistence type="inferred from homology"/>
<dbReference type="GO" id="GO:0003677">
    <property type="term" value="F:DNA binding"/>
    <property type="evidence" value="ECO:0007669"/>
    <property type="project" value="UniProtKB-UniRule"/>
</dbReference>
<dbReference type="GO" id="GO:0006310">
    <property type="term" value="P:DNA recombination"/>
    <property type="evidence" value="ECO:0007669"/>
    <property type="project" value="UniProtKB-KW"/>
</dbReference>
<sequence>MEDIKVLITQRDGRKFWQAYYVDPISGKQKFRSTKATSKRDAERFAGKWEAELRSGKFKAASKITWEEFTDRFILSHCSGLAEKTRYAYESAFSAIKRNIGPNMLRDVTAETLAKFQTKMREEGLAEASIACHLRHIKSALRWAADMELIPEPPKIKMPKRVKGASIAKGRAVTGEEFDRMIAKIPDVMFPKPKQEDGAEEPSESPLTPEQAETRNQVVGSWERFLRGLWLSGLRLNEAIDLNWGGGKGIVVLLDLPKPMLMIPAEAEKGNRDRLLPITPDFAEFLRAIPENQRRGKVFKLLRRDGHRLICRLTIGNRVAAIGKAAGIKVKDDGGKVKYASAHDLRRSFGTRWSRVLMPAALKVLMRHSSIQTTMAFYVAQDAESIADTIWEAARMNDSMNTSPKKAKNAEENDVSI</sequence>
<evidence type="ECO:0000256" key="5">
    <source>
        <dbReference type="PROSITE-ProRule" id="PRU01248"/>
    </source>
</evidence>
<dbReference type="EMBL" id="PUHZ01000020">
    <property type="protein sequence ID" value="PQO44218.1"/>
    <property type="molecule type" value="Genomic_DNA"/>
</dbReference>
<dbReference type="Proteomes" id="UP000237819">
    <property type="component" value="Unassembled WGS sequence"/>
</dbReference>
<dbReference type="PANTHER" id="PTHR30349">
    <property type="entry name" value="PHAGE INTEGRASE-RELATED"/>
    <property type="match status" value="1"/>
</dbReference>
<evidence type="ECO:0000256" key="1">
    <source>
        <dbReference type="ARBA" id="ARBA00008857"/>
    </source>
</evidence>
<dbReference type="InterPro" id="IPR050090">
    <property type="entry name" value="Tyrosine_recombinase_XerCD"/>
</dbReference>
<dbReference type="RefSeq" id="WP_105337187.1">
    <property type="nucleotide sequence ID" value="NZ_PUHZ01000020.1"/>
</dbReference>
<dbReference type="PROSITE" id="PS51898">
    <property type="entry name" value="TYR_RECOMBINASE"/>
    <property type="match status" value="1"/>
</dbReference>
<reference evidence="9 10" key="1">
    <citation type="submission" date="2018-02" db="EMBL/GenBank/DDBJ databases">
        <title>Comparative genomes isolates from brazilian mangrove.</title>
        <authorList>
            <person name="Araujo J.E."/>
            <person name="Taketani R.G."/>
            <person name="Silva M.C.P."/>
            <person name="Loureco M.V."/>
            <person name="Andreote F.D."/>
        </authorList>
    </citation>
    <scope>NUCLEOTIDE SEQUENCE [LARGE SCALE GENOMIC DNA]</scope>
    <source>
        <strain evidence="9 10">Nap-Phe MGV</strain>
    </source>
</reference>
<evidence type="ECO:0000259" key="7">
    <source>
        <dbReference type="PROSITE" id="PS51898"/>
    </source>
</evidence>
<evidence type="ECO:0008006" key="11">
    <source>
        <dbReference type="Google" id="ProtNLM"/>
    </source>
</evidence>
<organism evidence="9 10">
    <name type="scientific">Blastopirellula marina</name>
    <dbReference type="NCBI Taxonomy" id="124"/>
    <lineage>
        <taxon>Bacteria</taxon>
        <taxon>Pseudomonadati</taxon>
        <taxon>Planctomycetota</taxon>
        <taxon>Planctomycetia</taxon>
        <taxon>Pirellulales</taxon>
        <taxon>Pirellulaceae</taxon>
        <taxon>Blastopirellula</taxon>
    </lineage>
</organism>
<comment type="caution">
    <text evidence="9">The sequence shown here is derived from an EMBL/GenBank/DDBJ whole genome shotgun (WGS) entry which is preliminary data.</text>
</comment>
<dbReference type="InterPro" id="IPR002104">
    <property type="entry name" value="Integrase_catalytic"/>
</dbReference>